<name>A0A2S7DD07_9XANT</name>
<dbReference type="PANTHER" id="PTHR42923:SF17">
    <property type="entry name" value="AMINE OXIDASE DOMAIN-CONTAINING PROTEIN"/>
    <property type="match status" value="1"/>
</dbReference>
<dbReference type="Gene3D" id="3.30.70.1990">
    <property type="match status" value="1"/>
</dbReference>
<dbReference type="OrthoDB" id="20837at2"/>
<dbReference type="Proteomes" id="UP000239865">
    <property type="component" value="Unassembled WGS sequence"/>
</dbReference>
<dbReference type="InterPro" id="IPR050464">
    <property type="entry name" value="Zeta_carotene_desat/Oxidored"/>
</dbReference>
<evidence type="ECO:0000313" key="2">
    <source>
        <dbReference type="EMBL" id="PPU71677.1"/>
    </source>
</evidence>
<protein>
    <submittedName>
        <fullName evidence="2">Dehydrogenase</fullName>
    </submittedName>
</protein>
<dbReference type="PANTHER" id="PTHR42923">
    <property type="entry name" value="PROTOPORPHYRINOGEN OXIDASE"/>
    <property type="match status" value="1"/>
</dbReference>
<feature type="domain" description="Amine oxidase" evidence="1">
    <location>
        <begin position="13"/>
        <end position="267"/>
    </location>
</feature>
<dbReference type="EMBL" id="MDEH01000009">
    <property type="protein sequence ID" value="PPU71677.1"/>
    <property type="molecule type" value="Genomic_DNA"/>
</dbReference>
<dbReference type="Pfam" id="PF01593">
    <property type="entry name" value="Amino_oxidase"/>
    <property type="match status" value="1"/>
</dbReference>
<dbReference type="GO" id="GO:0016491">
    <property type="term" value="F:oxidoreductase activity"/>
    <property type="evidence" value="ECO:0007669"/>
    <property type="project" value="InterPro"/>
</dbReference>
<organism evidence="2 3">
    <name type="scientific">Xanthomonas melonis</name>
    <dbReference type="NCBI Taxonomy" id="56456"/>
    <lineage>
        <taxon>Bacteria</taxon>
        <taxon>Pseudomonadati</taxon>
        <taxon>Pseudomonadota</taxon>
        <taxon>Gammaproteobacteria</taxon>
        <taxon>Lysobacterales</taxon>
        <taxon>Lysobacteraceae</taxon>
        <taxon>Xanthomonas</taxon>
    </lineage>
</organism>
<dbReference type="AlphaFoldDB" id="A0A2S7DD07"/>
<dbReference type="RefSeq" id="WP_104588085.1">
    <property type="nucleotide sequence ID" value="NZ_JAJGQH010000012.1"/>
</dbReference>
<reference evidence="2 3" key="1">
    <citation type="submission" date="2016-08" db="EMBL/GenBank/DDBJ databases">
        <authorList>
            <person name="Seilhamer J.J."/>
        </authorList>
    </citation>
    <scope>NUCLEOTIDE SEQUENCE [LARGE SCALE GENOMIC DNA]</scope>
    <source>
        <strain evidence="2 3">CFBP4644</strain>
    </source>
</reference>
<proteinExistence type="predicted"/>
<gene>
    <name evidence="2" type="ORF">XmelCFBP4644_15350</name>
</gene>
<evidence type="ECO:0000313" key="3">
    <source>
        <dbReference type="Proteomes" id="UP000239865"/>
    </source>
</evidence>
<dbReference type="Gene3D" id="1.10.405.20">
    <property type="match status" value="1"/>
</dbReference>
<comment type="caution">
    <text evidence="2">The sequence shown here is derived from an EMBL/GenBank/DDBJ whole genome shotgun (WGS) entry which is preliminary data.</text>
</comment>
<dbReference type="InterPro" id="IPR002937">
    <property type="entry name" value="Amino_oxidase"/>
</dbReference>
<evidence type="ECO:0000259" key="1">
    <source>
        <dbReference type="Pfam" id="PF01593"/>
    </source>
</evidence>
<dbReference type="FunFam" id="1.10.405.20:FF:000001">
    <property type="entry name" value="Amine oxidase"/>
    <property type="match status" value="1"/>
</dbReference>
<dbReference type="InterPro" id="IPR036188">
    <property type="entry name" value="FAD/NAD-bd_sf"/>
</dbReference>
<sequence>MSKRRIAVVGAGIAGLGAAWLLSRRYEVTVFEAADYLGGHTHTHQIQLDGQHYAVDSGFIVFNPQHYPLLTRMFAELDVAAQPTTMSFSVHDARSGLEYNAGSLNGLFCQRRNLLSPRFWGMLADLRRFYRQAPAVLHSDERFSTLGAYLQRHGYSDAFRDQHLVPMASALWSSPSQTILQFPMGQLIGFMANHHMLQLSGRPQWQVVRGGSNSYVRALQRRWQVFERLSTPVHDIHRTPDGVVVNSLCGQEQFDEVVLACHADDALALLGDATEAERQILGGITYQDNDTVLHTDARVLPRDRRAWAAWNAHVPADPQAPCTVSYWMNALQSIASPQPFIVSLNRDHDIDPAKVLRRMRYRHPVQNAAALSAQDRKAEIQGRQHTWFAGAAWGFGFHEDGLRSGVDVAHALGVDW</sequence>
<dbReference type="SUPFAM" id="SSF51905">
    <property type="entry name" value="FAD/NAD(P)-binding domain"/>
    <property type="match status" value="1"/>
</dbReference>
<accession>A0A2S7DD07</accession>
<dbReference type="Gene3D" id="3.50.50.60">
    <property type="entry name" value="FAD/NAD(P)-binding domain"/>
    <property type="match status" value="1"/>
</dbReference>